<evidence type="ECO:0000313" key="4">
    <source>
        <dbReference type="EMBL" id="KAJ6249091.1"/>
    </source>
</evidence>
<feature type="region of interest" description="Disordered" evidence="1">
    <location>
        <begin position="124"/>
        <end position="154"/>
    </location>
</feature>
<feature type="chain" id="PRO_5045985974" evidence="3">
    <location>
        <begin position="19"/>
        <end position="647"/>
    </location>
</feature>
<feature type="compositionally biased region" description="Low complexity" evidence="1">
    <location>
        <begin position="124"/>
        <end position="151"/>
    </location>
</feature>
<dbReference type="PANTHER" id="PTHR24330:SF19">
    <property type="entry name" value="MEDIATOR OF RNA POLYMERASE II TRANSCRIPTION SUBUNIT 29"/>
    <property type="match status" value="1"/>
</dbReference>
<reference evidence="4" key="1">
    <citation type="submission" date="2022-08" db="EMBL/GenBank/DDBJ databases">
        <title>Novel sulfate-reducing endosymbionts in the free-living metamonad Anaeramoeba.</title>
        <authorList>
            <person name="Jerlstrom-Hultqvist J."/>
            <person name="Cepicka I."/>
            <person name="Gallot-Lavallee L."/>
            <person name="Salas-Leiva D."/>
            <person name="Curtis B.A."/>
            <person name="Zahonova K."/>
            <person name="Pipaliya S."/>
            <person name="Dacks J."/>
            <person name="Roger A.J."/>
        </authorList>
    </citation>
    <scope>NUCLEOTIDE SEQUENCE</scope>
    <source>
        <strain evidence="4">Schooner1</strain>
    </source>
</reference>
<dbReference type="Proteomes" id="UP001150062">
    <property type="component" value="Unassembled WGS sequence"/>
</dbReference>
<keyword evidence="3" id="KW-0732">Signal</keyword>
<organism evidence="4 5">
    <name type="scientific">Anaeramoeba flamelloides</name>
    <dbReference type="NCBI Taxonomy" id="1746091"/>
    <lineage>
        <taxon>Eukaryota</taxon>
        <taxon>Metamonada</taxon>
        <taxon>Anaeramoebidae</taxon>
        <taxon>Anaeramoeba</taxon>
    </lineage>
</organism>
<feature type="transmembrane region" description="Helical" evidence="2">
    <location>
        <begin position="170"/>
        <end position="192"/>
    </location>
</feature>
<feature type="transmembrane region" description="Helical" evidence="2">
    <location>
        <begin position="266"/>
        <end position="286"/>
    </location>
</feature>
<comment type="caution">
    <text evidence="4">The sequence shown here is derived from an EMBL/GenBank/DDBJ whole genome shotgun (WGS) entry which is preliminary data.</text>
</comment>
<evidence type="ECO:0000256" key="1">
    <source>
        <dbReference type="SAM" id="MobiDB-lite"/>
    </source>
</evidence>
<proteinExistence type="predicted"/>
<dbReference type="InterPro" id="IPR052145">
    <property type="entry name" value="Mediator/Homeobox_domain"/>
</dbReference>
<evidence type="ECO:0000256" key="3">
    <source>
        <dbReference type="SAM" id="SignalP"/>
    </source>
</evidence>
<keyword evidence="2 4" id="KW-0812">Transmembrane</keyword>
<keyword evidence="2" id="KW-1133">Transmembrane helix</keyword>
<protein>
    <submittedName>
        <fullName evidence="4">Transmembrane protein</fullName>
    </submittedName>
</protein>
<accession>A0ABQ8YWU7</accession>
<feature type="transmembrane region" description="Helical" evidence="2">
    <location>
        <begin position="53"/>
        <end position="81"/>
    </location>
</feature>
<sequence length="647" mass="74155">MNLSQIIIAFLLFFELSATPLWVHSWKRINLQGKAMNNRVCNYSKSECHWNDYLSSLLVIFLLFSILSLIFLILFLFWAFFNPLFHKIKSRLNSSNTPSYRSFLNNTKFKQLLKHISIRSQSRSSQKKQQQQQQQSQQQQQQQQQEQNQNQAKSLISRKNGKRLGIKTKVLRRIFLIFFFVLALLSYCFALFGSNLVSNGVYGVNSIILKQSRKVKRIVTNIDKTLREFNSNLNFESIIKSTVRLTKQTEHMKKQFDHYNTIRESIVIAVFTVVLVLVSVSFVLMLRQTKKEISLKMKKIVRFVGIVSLIFCSVVWLIVSFHIGALVFVSDTCYEVGPKGEAEKTLDAFLGCGDVQEYSTFLDPCEKYIESSKVFGCLAIESLCELKFLTTKGNLECLTSNFHCNKIKSKNPFVHWDRELIPNFEKGCYDPNSPFIPHKCGENAQASCPANLVWNESQCLRLDTIEQCSKENKFVNFSPLCKKYLESEHVFESASNLLSEVNTLLNCSLVKDSWKSVSNSVCKATFQSIQTIIISSSVFTCVLMIFAFLSIHTTKNIIQSTNSEKIPLLKELEIKTITFNQNNSIQTDTGNHLLTPQTESCNNSNENAEFYKNQFLNTVISIFFSQEKTETHSNNNLDGVSSSENLL</sequence>
<evidence type="ECO:0000313" key="5">
    <source>
        <dbReference type="Proteomes" id="UP001150062"/>
    </source>
</evidence>
<dbReference type="EMBL" id="JAOAOG010000102">
    <property type="protein sequence ID" value="KAJ6249091.1"/>
    <property type="molecule type" value="Genomic_DNA"/>
</dbReference>
<feature type="transmembrane region" description="Helical" evidence="2">
    <location>
        <begin position="532"/>
        <end position="551"/>
    </location>
</feature>
<name>A0ABQ8YWU7_9EUKA</name>
<feature type="transmembrane region" description="Helical" evidence="2">
    <location>
        <begin position="306"/>
        <end position="329"/>
    </location>
</feature>
<feature type="signal peptide" evidence="3">
    <location>
        <begin position="1"/>
        <end position="18"/>
    </location>
</feature>
<keyword evidence="2" id="KW-0472">Membrane</keyword>
<evidence type="ECO:0000256" key="2">
    <source>
        <dbReference type="SAM" id="Phobius"/>
    </source>
</evidence>
<gene>
    <name evidence="4" type="ORF">M0813_01690</name>
</gene>
<dbReference type="PANTHER" id="PTHR24330">
    <property type="entry name" value="HOMEOBOX PROTEIN BARH-LIKE"/>
    <property type="match status" value="1"/>
</dbReference>
<keyword evidence="5" id="KW-1185">Reference proteome</keyword>